<accession>A0A0D9V494</accession>
<dbReference type="PANTHER" id="PTHR23012">
    <property type="entry name" value="RING/FYVE/PHD ZINC FINGER DOMAIN-CONTAINING"/>
    <property type="match status" value="1"/>
</dbReference>
<dbReference type="GO" id="GO:0004842">
    <property type="term" value="F:ubiquitin-protein transferase activity"/>
    <property type="evidence" value="ECO:0007669"/>
    <property type="project" value="TreeGrafter"/>
</dbReference>
<dbReference type="AlphaFoldDB" id="A0A0D9V494"/>
<protein>
    <recommendedName>
        <fullName evidence="6">RING-CH-type domain-containing protein</fullName>
    </recommendedName>
</protein>
<feature type="transmembrane region" description="Helical" evidence="5">
    <location>
        <begin position="214"/>
        <end position="244"/>
    </location>
</feature>
<evidence type="ECO:0000256" key="1">
    <source>
        <dbReference type="ARBA" id="ARBA00022723"/>
    </source>
</evidence>
<keyword evidence="3" id="KW-0862">Zinc</keyword>
<dbReference type="eggNOG" id="KOG1609">
    <property type="taxonomic scope" value="Eukaryota"/>
</dbReference>
<dbReference type="Pfam" id="PF12428">
    <property type="entry name" value="DUF3675"/>
    <property type="match status" value="1"/>
</dbReference>
<dbReference type="InterPro" id="IPR011016">
    <property type="entry name" value="Znf_RING-CH"/>
</dbReference>
<dbReference type="HOGENOM" id="CLU_061276_0_0_1"/>
<dbReference type="PROSITE" id="PS51292">
    <property type="entry name" value="ZF_RING_CH"/>
    <property type="match status" value="1"/>
</dbReference>
<dbReference type="Gramene" id="LPERR01G23060.2">
    <property type="protein sequence ID" value="LPERR01G23060.2"/>
    <property type="gene ID" value="LPERR01G23060"/>
</dbReference>
<dbReference type="Gene3D" id="3.30.40.10">
    <property type="entry name" value="Zinc/RING finger domain, C3HC4 (zinc finger)"/>
    <property type="match status" value="1"/>
</dbReference>
<dbReference type="Proteomes" id="UP000032180">
    <property type="component" value="Chromosome 1"/>
</dbReference>
<dbReference type="GO" id="GO:0016567">
    <property type="term" value="P:protein ubiquitination"/>
    <property type="evidence" value="ECO:0007669"/>
    <property type="project" value="TreeGrafter"/>
</dbReference>
<evidence type="ECO:0000256" key="4">
    <source>
        <dbReference type="SAM" id="MobiDB-lite"/>
    </source>
</evidence>
<dbReference type="EnsemblPlants" id="LPERR01G23060.2">
    <property type="protein sequence ID" value="LPERR01G23060.2"/>
    <property type="gene ID" value="LPERR01G23060"/>
</dbReference>
<feature type="compositionally biased region" description="Basic and acidic residues" evidence="4">
    <location>
        <begin position="133"/>
        <end position="150"/>
    </location>
</feature>
<dbReference type="Pfam" id="PF12906">
    <property type="entry name" value="RINGv"/>
    <property type="match status" value="1"/>
</dbReference>
<dbReference type="PANTHER" id="PTHR23012:SF163">
    <property type="entry name" value="PROTEIN BINDING PROTEIN"/>
    <property type="match status" value="1"/>
</dbReference>
<dbReference type="InterPro" id="IPR013083">
    <property type="entry name" value="Znf_RING/FYVE/PHD"/>
</dbReference>
<reference evidence="8" key="2">
    <citation type="submission" date="2013-12" db="EMBL/GenBank/DDBJ databases">
        <authorList>
            <person name="Yu Y."/>
            <person name="Lee S."/>
            <person name="de Baynast K."/>
            <person name="Wissotski M."/>
            <person name="Liu L."/>
            <person name="Talag J."/>
            <person name="Goicoechea J."/>
            <person name="Angelova A."/>
            <person name="Jetty R."/>
            <person name="Kudrna D."/>
            <person name="Golser W."/>
            <person name="Rivera L."/>
            <person name="Zhang J."/>
            <person name="Wing R."/>
        </authorList>
    </citation>
    <scope>NUCLEOTIDE SEQUENCE</scope>
</reference>
<keyword evidence="5" id="KW-0472">Membrane</keyword>
<evidence type="ECO:0000259" key="6">
    <source>
        <dbReference type="PROSITE" id="PS51292"/>
    </source>
</evidence>
<sequence>MADHFSLMVGRLLTESTLQSAMEEAFAAASVKIVHEQPDPSVHEDVQEGKPKSGVIVECRICQEEGDESGGALAPGQGLGADATTYAHHACIQRWCNEKGDTMCEICLQQFTPNYTAPLKLFRHGRNPINFRRSGERSDNTDQSQEHFDQTSDQTAGASSFDSQNSSTKGVFYCRVVAISVSVAKHEPSIWALLMVLLVLRDAISLILGDPEAYSMALLTLLMIRTAGIVIPIYIILISVTALFHRYRQHQTVHEAPISETGGEGVHPMPPPQHVISIR</sequence>
<evidence type="ECO:0000256" key="2">
    <source>
        <dbReference type="ARBA" id="ARBA00022771"/>
    </source>
</evidence>
<evidence type="ECO:0000313" key="7">
    <source>
        <dbReference type="EnsemblPlants" id="LPERR01G23060.2"/>
    </source>
</evidence>
<evidence type="ECO:0000256" key="3">
    <source>
        <dbReference type="ARBA" id="ARBA00022833"/>
    </source>
</evidence>
<reference evidence="7 8" key="1">
    <citation type="submission" date="2012-08" db="EMBL/GenBank/DDBJ databases">
        <title>Oryza genome evolution.</title>
        <authorList>
            <person name="Wing R.A."/>
        </authorList>
    </citation>
    <scope>NUCLEOTIDE SEQUENCE</scope>
</reference>
<feature type="region of interest" description="Disordered" evidence="4">
    <location>
        <begin position="130"/>
        <end position="166"/>
    </location>
</feature>
<evidence type="ECO:0000256" key="5">
    <source>
        <dbReference type="SAM" id="Phobius"/>
    </source>
</evidence>
<feature type="compositionally biased region" description="Polar residues" evidence="4">
    <location>
        <begin position="151"/>
        <end position="166"/>
    </location>
</feature>
<organism evidence="7 8">
    <name type="scientific">Leersia perrieri</name>
    <dbReference type="NCBI Taxonomy" id="77586"/>
    <lineage>
        <taxon>Eukaryota</taxon>
        <taxon>Viridiplantae</taxon>
        <taxon>Streptophyta</taxon>
        <taxon>Embryophyta</taxon>
        <taxon>Tracheophyta</taxon>
        <taxon>Spermatophyta</taxon>
        <taxon>Magnoliopsida</taxon>
        <taxon>Liliopsida</taxon>
        <taxon>Poales</taxon>
        <taxon>Poaceae</taxon>
        <taxon>BOP clade</taxon>
        <taxon>Oryzoideae</taxon>
        <taxon>Oryzeae</taxon>
        <taxon>Oryzinae</taxon>
        <taxon>Leersia</taxon>
    </lineage>
</organism>
<keyword evidence="8" id="KW-1185">Reference proteome</keyword>
<reference evidence="7" key="3">
    <citation type="submission" date="2015-04" db="UniProtKB">
        <authorList>
            <consortium name="EnsemblPlants"/>
        </authorList>
    </citation>
    <scope>IDENTIFICATION</scope>
</reference>
<dbReference type="GO" id="GO:0016020">
    <property type="term" value="C:membrane"/>
    <property type="evidence" value="ECO:0007669"/>
    <property type="project" value="TreeGrafter"/>
</dbReference>
<dbReference type="STRING" id="77586.A0A0D9V494"/>
<feature type="domain" description="RING-CH-type" evidence="6">
    <location>
        <begin position="51"/>
        <end position="114"/>
    </location>
</feature>
<name>A0A0D9V494_9ORYZ</name>
<keyword evidence="5" id="KW-0812">Transmembrane</keyword>
<keyword evidence="5" id="KW-1133">Transmembrane helix</keyword>
<dbReference type="SMART" id="SM00744">
    <property type="entry name" value="RINGv"/>
    <property type="match status" value="1"/>
</dbReference>
<dbReference type="GO" id="GO:0008270">
    <property type="term" value="F:zinc ion binding"/>
    <property type="evidence" value="ECO:0007669"/>
    <property type="project" value="UniProtKB-KW"/>
</dbReference>
<evidence type="ECO:0000313" key="8">
    <source>
        <dbReference type="Proteomes" id="UP000032180"/>
    </source>
</evidence>
<dbReference type="InterPro" id="IPR033275">
    <property type="entry name" value="MARCH-like"/>
</dbReference>
<dbReference type="InterPro" id="IPR022143">
    <property type="entry name" value="DUF3675"/>
</dbReference>
<keyword evidence="1" id="KW-0479">Metal-binding</keyword>
<keyword evidence="2" id="KW-0863">Zinc-finger</keyword>
<proteinExistence type="predicted"/>